<dbReference type="EMBL" id="ATBP01001336">
    <property type="protein sequence ID" value="ETR67532.1"/>
    <property type="molecule type" value="Genomic_DNA"/>
</dbReference>
<sequence length="504" mass="57228">MIAHMTKVLDNNLEEALEIECQGINYGYYDWDIMYTTDINFAQPLSLAVPAPPSLSDPPDFVGSATEDNGANEFSETNNQVAGVDEADFIKNDGAYIYILADNKFKIIDAWPPENASVISQFDIQGTPKKLFVHNNRAVIYSSLNNLKINNNLSNEECTYGYSCEFTGDGKQLKITILDISDKRDPQLVRELFFNGSYINSRRIDNAVYSVILFPEPSIRGVYYDPGLSYCESDFTCNYSHDFFCDDWWCRRCYWYSYKRYTDQEIIDAFESLKQKNILRIMSADLSSFRPTVRDVRYIDGQVIEEETPISELDEIHFSGQQDGMNFISIFSFDIDDIESRQSVSVVGKPGAVYASSTACYIASRHDKDPYLPWWFSFRFWESADQVTTIHKFNLKKNPAQSFYAGSGAVKGRVLNQFAMDEHKGFLRIATTSGYTPSPLAHSILTVLEESISGDLVPVGKIDNIAPSEDIRSVRFNRDKGFIVTFKKTDPLFAIDLSNPYSPS</sequence>
<feature type="non-terminal residue" evidence="1">
    <location>
        <position position="504"/>
    </location>
</feature>
<proteinExistence type="predicted"/>
<evidence type="ECO:0000313" key="2">
    <source>
        <dbReference type="Proteomes" id="UP000189670"/>
    </source>
</evidence>
<dbReference type="InterPro" id="IPR019198">
    <property type="entry name" value="Beta_propeller_containing"/>
</dbReference>
<protein>
    <submittedName>
        <fullName evidence="1">Uncharacterized protein</fullName>
    </submittedName>
</protein>
<dbReference type="AlphaFoldDB" id="A0A1V1NY34"/>
<organism evidence="1 2">
    <name type="scientific">Candidatus Magnetoglobus multicellularis str. Araruama</name>
    <dbReference type="NCBI Taxonomy" id="890399"/>
    <lineage>
        <taxon>Bacteria</taxon>
        <taxon>Pseudomonadati</taxon>
        <taxon>Thermodesulfobacteriota</taxon>
        <taxon>Desulfobacteria</taxon>
        <taxon>Desulfobacterales</taxon>
        <taxon>Desulfobacteraceae</taxon>
        <taxon>Candidatus Magnetoglobus</taxon>
    </lineage>
</organism>
<name>A0A1V1NY34_9BACT</name>
<comment type="caution">
    <text evidence="1">The sequence shown here is derived from an EMBL/GenBank/DDBJ whole genome shotgun (WGS) entry which is preliminary data.</text>
</comment>
<gene>
    <name evidence="1" type="ORF">OMM_11495</name>
</gene>
<reference evidence="2" key="1">
    <citation type="submission" date="2012-11" db="EMBL/GenBank/DDBJ databases">
        <authorList>
            <person name="Lucero-Rivera Y.E."/>
            <person name="Tovar-Ramirez D."/>
        </authorList>
    </citation>
    <scope>NUCLEOTIDE SEQUENCE [LARGE SCALE GENOMIC DNA]</scope>
    <source>
        <strain evidence="2">Araruama</strain>
    </source>
</reference>
<dbReference type="Pfam" id="PF09826">
    <property type="entry name" value="Beta_propel"/>
    <property type="match status" value="1"/>
</dbReference>
<evidence type="ECO:0000313" key="1">
    <source>
        <dbReference type="EMBL" id="ETR67532.1"/>
    </source>
</evidence>
<accession>A0A1V1NY34</accession>
<dbReference type="Proteomes" id="UP000189670">
    <property type="component" value="Unassembled WGS sequence"/>
</dbReference>